<name>A0AA37WHY3_9ALTE</name>
<feature type="domain" description="EF-hand" evidence="2">
    <location>
        <begin position="26"/>
        <end position="43"/>
    </location>
</feature>
<dbReference type="EMBL" id="BSOT01000001">
    <property type="protein sequence ID" value="GLR69094.1"/>
    <property type="molecule type" value="Genomic_DNA"/>
</dbReference>
<dbReference type="AlphaFoldDB" id="A0AA37WHY3"/>
<evidence type="ECO:0000313" key="4">
    <source>
        <dbReference type="Proteomes" id="UP001156601"/>
    </source>
</evidence>
<keyword evidence="4" id="KW-1185">Reference proteome</keyword>
<dbReference type="SUPFAM" id="SSF47473">
    <property type="entry name" value="EF-hand"/>
    <property type="match status" value="1"/>
</dbReference>
<dbReference type="InterPro" id="IPR018247">
    <property type="entry name" value="EF_Hand_1_Ca_BS"/>
</dbReference>
<keyword evidence="1" id="KW-0732">Signal</keyword>
<proteinExistence type="predicted"/>
<evidence type="ECO:0000259" key="2">
    <source>
        <dbReference type="Pfam" id="PF13202"/>
    </source>
</evidence>
<dbReference type="InterPro" id="IPR002048">
    <property type="entry name" value="EF_hand_dom"/>
</dbReference>
<gene>
    <name evidence="3" type="ORF">GCM10007852_00020</name>
</gene>
<dbReference type="Gene3D" id="1.10.238.10">
    <property type="entry name" value="EF-hand"/>
    <property type="match status" value="1"/>
</dbReference>
<dbReference type="GO" id="GO:0005509">
    <property type="term" value="F:calcium ion binding"/>
    <property type="evidence" value="ECO:0007669"/>
    <property type="project" value="InterPro"/>
</dbReference>
<reference evidence="3" key="1">
    <citation type="journal article" date="2014" name="Int. J. Syst. Evol. Microbiol.">
        <title>Complete genome sequence of Corynebacterium casei LMG S-19264T (=DSM 44701T), isolated from a smear-ripened cheese.</title>
        <authorList>
            <consortium name="US DOE Joint Genome Institute (JGI-PGF)"/>
            <person name="Walter F."/>
            <person name="Albersmeier A."/>
            <person name="Kalinowski J."/>
            <person name="Ruckert C."/>
        </authorList>
    </citation>
    <scope>NUCLEOTIDE SEQUENCE</scope>
    <source>
        <strain evidence="3">NBRC 110023</strain>
    </source>
</reference>
<reference evidence="3" key="2">
    <citation type="submission" date="2023-01" db="EMBL/GenBank/DDBJ databases">
        <title>Draft genome sequence of Agaribacter marinus strain NBRC 110023.</title>
        <authorList>
            <person name="Sun Q."/>
            <person name="Mori K."/>
        </authorList>
    </citation>
    <scope>NUCLEOTIDE SEQUENCE</scope>
    <source>
        <strain evidence="3">NBRC 110023</strain>
    </source>
</reference>
<dbReference type="Proteomes" id="UP001156601">
    <property type="component" value="Unassembled WGS sequence"/>
</dbReference>
<accession>A0AA37WHY3</accession>
<sequence>MSIFTKKTLIGSFLVVASAASFASSDLFDSLDVDKSGSISSSEASVHSVLSEMFATLDENADGELSYDEFAKAGLE</sequence>
<evidence type="ECO:0000313" key="3">
    <source>
        <dbReference type="EMBL" id="GLR69094.1"/>
    </source>
</evidence>
<dbReference type="Pfam" id="PF13202">
    <property type="entry name" value="EF-hand_5"/>
    <property type="match status" value="2"/>
</dbReference>
<dbReference type="PROSITE" id="PS00018">
    <property type="entry name" value="EF_HAND_1"/>
    <property type="match status" value="1"/>
</dbReference>
<organism evidence="3 4">
    <name type="scientific">Agaribacter marinus</name>
    <dbReference type="NCBI Taxonomy" id="1431249"/>
    <lineage>
        <taxon>Bacteria</taxon>
        <taxon>Pseudomonadati</taxon>
        <taxon>Pseudomonadota</taxon>
        <taxon>Gammaproteobacteria</taxon>
        <taxon>Alteromonadales</taxon>
        <taxon>Alteromonadaceae</taxon>
        <taxon>Agaribacter</taxon>
    </lineage>
</organism>
<dbReference type="InterPro" id="IPR011992">
    <property type="entry name" value="EF-hand-dom_pair"/>
</dbReference>
<feature type="chain" id="PRO_5041371800" description="EF-hand domain-containing protein" evidence="1">
    <location>
        <begin position="24"/>
        <end position="76"/>
    </location>
</feature>
<protein>
    <recommendedName>
        <fullName evidence="2">EF-hand domain-containing protein</fullName>
    </recommendedName>
</protein>
<evidence type="ECO:0000256" key="1">
    <source>
        <dbReference type="SAM" id="SignalP"/>
    </source>
</evidence>
<comment type="caution">
    <text evidence="3">The sequence shown here is derived from an EMBL/GenBank/DDBJ whole genome shotgun (WGS) entry which is preliminary data.</text>
</comment>
<dbReference type="RefSeq" id="WP_284215424.1">
    <property type="nucleotide sequence ID" value="NZ_BSOT01000001.1"/>
</dbReference>
<feature type="signal peptide" evidence="1">
    <location>
        <begin position="1"/>
        <end position="23"/>
    </location>
</feature>
<feature type="domain" description="EF-hand" evidence="2">
    <location>
        <begin position="52"/>
        <end position="71"/>
    </location>
</feature>